<dbReference type="EMBL" id="CAJRGZ010000015">
    <property type="protein sequence ID" value="CAG5140033.1"/>
    <property type="molecule type" value="Genomic_DNA"/>
</dbReference>
<keyword evidence="3" id="KW-1185">Reference proteome</keyword>
<dbReference type="AlphaFoldDB" id="A0A8J2HRT2"/>
<dbReference type="GeneID" id="67018051"/>
<evidence type="ECO:0000313" key="2">
    <source>
        <dbReference type="EMBL" id="CAG5140033.1"/>
    </source>
</evidence>
<protein>
    <submittedName>
        <fullName evidence="2">Uncharacterized protein</fullName>
    </submittedName>
</protein>
<organism evidence="2 3">
    <name type="scientific">Alternaria atra</name>
    <dbReference type="NCBI Taxonomy" id="119953"/>
    <lineage>
        <taxon>Eukaryota</taxon>
        <taxon>Fungi</taxon>
        <taxon>Dikarya</taxon>
        <taxon>Ascomycota</taxon>
        <taxon>Pezizomycotina</taxon>
        <taxon>Dothideomycetes</taxon>
        <taxon>Pleosporomycetidae</taxon>
        <taxon>Pleosporales</taxon>
        <taxon>Pleosporineae</taxon>
        <taxon>Pleosporaceae</taxon>
        <taxon>Alternaria</taxon>
        <taxon>Alternaria sect. Ulocladioides</taxon>
    </lineage>
</organism>
<feature type="chain" id="PRO_5035181202" evidence="1">
    <location>
        <begin position="20"/>
        <end position="159"/>
    </location>
</feature>
<dbReference type="InterPro" id="IPR006771">
    <property type="entry name" value="CetA-like"/>
</dbReference>
<keyword evidence="1" id="KW-0732">Signal</keyword>
<proteinExistence type="predicted"/>
<comment type="caution">
    <text evidence="2">The sequence shown here is derived from an EMBL/GenBank/DDBJ whole genome shotgun (WGS) entry which is preliminary data.</text>
</comment>
<name>A0A8J2HRT2_9PLEO</name>
<sequence length="159" mass="17529">MHLPTLIGALALTTNTAFAAYSIVNNKCHYPVWVTSVQHTRTELQKIQPGVTWTEVQKHADNGTGVNIQIIAQEDGFAAGTPILNMQYSYGEGLWYSLSSVKGPAFAGQKLRIHNTDSLPVTEIVWIGDHRPEGTEAYTHGEASLTLELCDDFARRFKA</sequence>
<dbReference type="RefSeq" id="XP_043164148.1">
    <property type="nucleotide sequence ID" value="XM_043308213.1"/>
</dbReference>
<accession>A0A8J2HRT2</accession>
<feature type="signal peptide" evidence="1">
    <location>
        <begin position="1"/>
        <end position="19"/>
    </location>
</feature>
<dbReference type="Proteomes" id="UP000676310">
    <property type="component" value="Unassembled WGS sequence"/>
</dbReference>
<evidence type="ECO:0000256" key="1">
    <source>
        <dbReference type="SAM" id="SignalP"/>
    </source>
</evidence>
<evidence type="ECO:0000313" key="3">
    <source>
        <dbReference type="Proteomes" id="UP000676310"/>
    </source>
</evidence>
<gene>
    <name evidence="2" type="ORF">ALTATR162_LOCUS619</name>
</gene>
<dbReference type="OrthoDB" id="3682664at2759"/>
<reference evidence="2" key="1">
    <citation type="submission" date="2021-05" db="EMBL/GenBank/DDBJ databases">
        <authorList>
            <person name="Stam R."/>
        </authorList>
    </citation>
    <scope>NUCLEOTIDE SEQUENCE</scope>
    <source>
        <strain evidence="2">CS162</strain>
    </source>
</reference>
<dbReference type="PANTHER" id="PTHR36195">
    <property type="entry name" value="DOMAIN PROTEIN, PUTATIVE (AFU_ORTHOLOGUE AFUA_5G01990)-RELATED-RELATED"/>
    <property type="match status" value="1"/>
</dbReference>
<dbReference type="Pfam" id="PF04681">
    <property type="entry name" value="Bys1"/>
    <property type="match status" value="1"/>
</dbReference>
<dbReference type="PANTHER" id="PTHR36195:SF4">
    <property type="entry name" value="DOMAIN PROTEIN, PUTATIVE (AFU_ORTHOLOGUE AFUA_5G01990)-RELATED"/>
    <property type="match status" value="1"/>
</dbReference>